<organism evidence="1 2">
    <name type="scientific">Pyrococcus horikoshii (strain ATCC 700860 / DSM 12428 / JCM 9974 / NBRC 100139 / OT-3)</name>
    <dbReference type="NCBI Taxonomy" id="70601"/>
    <lineage>
        <taxon>Archaea</taxon>
        <taxon>Methanobacteriati</taxon>
        <taxon>Methanobacteriota</taxon>
        <taxon>Thermococci</taxon>
        <taxon>Thermococcales</taxon>
        <taxon>Thermococcaceae</taxon>
        <taxon>Pyrococcus</taxon>
    </lineage>
</organism>
<accession>O58208</accession>
<reference evidence="1 2" key="1">
    <citation type="journal article" date="1998" name="DNA Res.">
        <title>Complete sequence and gene organization of the genome of a hyper-thermophilic archaebacterium, Pyrococcus horikoshii OT3.</title>
        <authorList>
            <person name="Kawarabayasi Y."/>
            <person name="Sawada M."/>
            <person name="Horikawa H."/>
            <person name="Haikawa Y."/>
            <person name="Hino Y."/>
            <person name="Yamamoto S."/>
            <person name="Sekine M."/>
            <person name="Baba S."/>
            <person name="Kosugi H."/>
            <person name="Hosoyama A."/>
            <person name="Nagai Y."/>
            <person name="Sakai M."/>
            <person name="Ogura K."/>
            <person name="Otuka R."/>
            <person name="Nakazawa H."/>
            <person name="Takamiya M."/>
            <person name="Ohfuku Y."/>
            <person name="Funahashi T."/>
            <person name="Tanaka T."/>
            <person name="Kudoh Y."/>
            <person name="Yamazaki J."/>
            <person name="Kushida N."/>
            <person name="Oguchi A."/>
            <person name="Aoki K."/>
            <person name="Nakamura Y."/>
            <person name="Robb T.F."/>
            <person name="Horikoshi K."/>
            <person name="Masuchi Y."/>
            <person name="Shizuya H."/>
            <person name="Kikuchi H."/>
        </authorList>
    </citation>
    <scope>NUCLEOTIDE SEQUENCE [LARGE SCALE GENOMIC DNA]</scope>
    <source>
        <strain evidence="2">ATCC 700860 / DSM 12428 / JCM 9974 / NBRC 100139 / OT-3</strain>
    </source>
</reference>
<evidence type="ECO:0000313" key="1">
    <source>
        <dbReference type="EMBL" id="BAA29554.1"/>
    </source>
</evidence>
<dbReference type="Proteomes" id="UP000000752">
    <property type="component" value="Chromosome"/>
</dbReference>
<gene>
    <name evidence="1" type="ordered locus">PH0467</name>
</gene>
<dbReference type="AlphaFoldDB" id="O58208"/>
<dbReference type="KEGG" id="pho:PH0467"/>
<dbReference type="EMBL" id="BA000001">
    <property type="protein sequence ID" value="BAA29554.1"/>
    <property type="molecule type" value="Genomic_DNA"/>
</dbReference>
<proteinExistence type="predicted"/>
<dbReference type="PIR" id="E71158">
    <property type="entry name" value="E71158"/>
</dbReference>
<keyword evidence="2" id="KW-1185">Reference proteome</keyword>
<sequence length="118" mass="13144">MATSIPVLSLIFLRNFTVEFPSLGIITPKPFPISITPALLGSLSKRSILYGICKLLMLIPLCRRNITTVGNKVLHLSLGGFPHLFPPTISSFHQPSRTRLMDAYLSNPRKGTYQLLEH</sequence>
<protein>
    <submittedName>
        <fullName evidence="1">Uncharacterized protein</fullName>
    </submittedName>
</protein>
<name>O58208_PYRHO</name>
<dbReference type="EnsemblBacteria" id="BAA29554">
    <property type="protein sequence ID" value="BAA29554"/>
    <property type="gene ID" value="BAA29554"/>
</dbReference>
<evidence type="ECO:0000313" key="2">
    <source>
        <dbReference type="Proteomes" id="UP000000752"/>
    </source>
</evidence>